<gene>
    <name evidence="2" type="ORF">ACFODV_04670</name>
</gene>
<accession>A0ABV7B1K1</accession>
<proteinExistence type="predicted"/>
<name>A0ABV7B1K1_9GAMM</name>
<evidence type="ECO:0000256" key="1">
    <source>
        <dbReference type="SAM" id="MobiDB-lite"/>
    </source>
</evidence>
<keyword evidence="3" id="KW-1185">Reference proteome</keyword>
<evidence type="ECO:0000313" key="3">
    <source>
        <dbReference type="Proteomes" id="UP001595386"/>
    </source>
</evidence>
<dbReference type="Proteomes" id="UP001595386">
    <property type="component" value="Unassembled WGS sequence"/>
</dbReference>
<protein>
    <submittedName>
        <fullName evidence="2">Uncharacterized protein</fullName>
    </submittedName>
</protein>
<dbReference type="EMBL" id="JBHRSQ010000007">
    <property type="protein sequence ID" value="MFC2991317.1"/>
    <property type="molecule type" value="Genomic_DNA"/>
</dbReference>
<evidence type="ECO:0000313" key="2">
    <source>
        <dbReference type="EMBL" id="MFC2991317.1"/>
    </source>
</evidence>
<comment type="caution">
    <text evidence="2">The sequence shown here is derived from an EMBL/GenBank/DDBJ whole genome shotgun (WGS) entry which is preliminary data.</text>
</comment>
<feature type="compositionally biased region" description="Basic and acidic residues" evidence="1">
    <location>
        <begin position="35"/>
        <end position="44"/>
    </location>
</feature>
<organism evidence="2 3">
    <name type="scientific">Halomonas tibetensis</name>
    <dbReference type="NCBI Taxonomy" id="2259590"/>
    <lineage>
        <taxon>Bacteria</taxon>
        <taxon>Pseudomonadati</taxon>
        <taxon>Pseudomonadota</taxon>
        <taxon>Gammaproteobacteria</taxon>
        <taxon>Oceanospirillales</taxon>
        <taxon>Halomonadaceae</taxon>
        <taxon>Halomonas</taxon>
    </lineage>
</organism>
<dbReference type="RefSeq" id="WP_379755358.1">
    <property type="nucleotide sequence ID" value="NZ_JBHRSQ010000007.1"/>
</dbReference>
<sequence>MNASKILEQLMRQASGQSGSANGRGGNLPAEVATELEHQARDAG</sequence>
<feature type="region of interest" description="Disordered" evidence="1">
    <location>
        <begin position="13"/>
        <end position="44"/>
    </location>
</feature>
<reference evidence="3" key="1">
    <citation type="journal article" date="2019" name="Int. J. Syst. Evol. Microbiol.">
        <title>The Global Catalogue of Microorganisms (GCM) 10K type strain sequencing project: providing services to taxonomists for standard genome sequencing and annotation.</title>
        <authorList>
            <consortium name="The Broad Institute Genomics Platform"/>
            <consortium name="The Broad Institute Genome Sequencing Center for Infectious Disease"/>
            <person name="Wu L."/>
            <person name="Ma J."/>
        </authorList>
    </citation>
    <scope>NUCLEOTIDE SEQUENCE [LARGE SCALE GENOMIC DNA]</scope>
    <source>
        <strain evidence="3">KCTC 52660</strain>
    </source>
</reference>